<organism evidence="1 2">
    <name type="scientific">Rotaria magnacalcarata</name>
    <dbReference type="NCBI Taxonomy" id="392030"/>
    <lineage>
        <taxon>Eukaryota</taxon>
        <taxon>Metazoa</taxon>
        <taxon>Spiralia</taxon>
        <taxon>Gnathifera</taxon>
        <taxon>Rotifera</taxon>
        <taxon>Eurotatoria</taxon>
        <taxon>Bdelloidea</taxon>
        <taxon>Philodinida</taxon>
        <taxon>Philodinidae</taxon>
        <taxon>Rotaria</taxon>
    </lineage>
</organism>
<protein>
    <submittedName>
        <fullName evidence="1">Uncharacterized protein</fullName>
    </submittedName>
</protein>
<comment type="caution">
    <text evidence="1">The sequence shown here is derived from an EMBL/GenBank/DDBJ whole genome shotgun (WGS) entry which is preliminary data.</text>
</comment>
<proteinExistence type="predicted"/>
<gene>
    <name evidence="1" type="ORF">XDN619_LOCUS16699</name>
</gene>
<evidence type="ECO:0000313" key="1">
    <source>
        <dbReference type="EMBL" id="CAF2091487.1"/>
    </source>
</evidence>
<dbReference type="AlphaFoldDB" id="A0A816SZS1"/>
<evidence type="ECO:0000313" key="2">
    <source>
        <dbReference type="Proteomes" id="UP000663887"/>
    </source>
</evidence>
<dbReference type="Proteomes" id="UP000663887">
    <property type="component" value="Unassembled WGS sequence"/>
</dbReference>
<reference evidence="1" key="1">
    <citation type="submission" date="2021-02" db="EMBL/GenBank/DDBJ databases">
        <authorList>
            <person name="Nowell W R."/>
        </authorList>
    </citation>
    <scope>NUCLEOTIDE SEQUENCE</scope>
</reference>
<sequence length="246" mass="28357">MYPMHEFGAIYTSGLTVFHQSEDTGYNYMKKSLEGVCSLFVTAYRDPKLDGNMLTSNYAYVGFFKLISFAIVDDHNAGHHLNPKGNFKPFKDALDGMVVQRMPPINKPHSMFGPYRILSHDWSINNVCIYDTMPCNFGAKCNDIYDPRHAQEFSHPPIRPHAAMKISCHLTKDSVHMHSFIHRIRCQYGGECRHIDDEKHNQEYEHPSYCPSGGDCHNMKSEHLKDFCHLPLCPNGHKCFEYQKHT</sequence>
<name>A0A816SZS1_9BILA</name>
<accession>A0A816SZS1</accession>
<dbReference type="EMBL" id="CAJNRG010007097">
    <property type="protein sequence ID" value="CAF2091487.1"/>
    <property type="molecule type" value="Genomic_DNA"/>
</dbReference>